<evidence type="ECO:0008006" key="4">
    <source>
        <dbReference type="Google" id="ProtNLM"/>
    </source>
</evidence>
<dbReference type="Gene3D" id="3.30.1330.30">
    <property type="match status" value="1"/>
</dbReference>
<dbReference type="SUPFAM" id="SSF160515">
    <property type="entry name" value="YueI-like"/>
    <property type="match status" value="1"/>
</dbReference>
<dbReference type="RefSeq" id="WP_004049033.1">
    <property type="nucleotide sequence ID" value="NZ_AYYN01000140.1"/>
</dbReference>
<organism evidence="2 3">
    <name type="scientific">Ligilactobacillus murinus DSM 20452 = NBRC 14221</name>
    <dbReference type="NCBI Taxonomy" id="1423772"/>
    <lineage>
        <taxon>Bacteria</taxon>
        <taxon>Bacillati</taxon>
        <taxon>Bacillota</taxon>
        <taxon>Bacilli</taxon>
        <taxon>Lactobacillales</taxon>
        <taxon>Lactobacillaceae</taxon>
        <taxon>Ligilactobacillus</taxon>
    </lineage>
</organism>
<dbReference type="InterPro" id="IPR029064">
    <property type="entry name" value="Ribosomal_eL30-like_sf"/>
</dbReference>
<evidence type="ECO:0000313" key="3">
    <source>
        <dbReference type="Proteomes" id="UP000051612"/>
    </source>
</evidence>
<dbReference type="Proteomes" id="UP000051612">
    <property type="component" value="Unassembled WGS sequence"/>
</dbReference>
<gene>
    <name evidence="2" type="ORF">FC48_GL000764</name>
</gene>
<evidence type="ECO:0000313" key="2">
    <source>
        <dbReference type="EMBL" id="KRM73500.1"/>
    </source>
</evidence>
<protein>
    <recommendedName>
        <fullName evidence="4">DUF1694 domain-containing protein</fullName>
    </recommendedName>
</protein>
<sequence length="154" mass="17622">MSGSDELQNHMNKGMYGTPQLKPDEKRKYLGTFRERVDLTLTFEQLKEPEYLADLKQELTLHPELHVIINGQVENPLLSELMQIAQEANVTFTCNTDQTLEHGSKDLAVVVCDKNTALHVEEVDVAKRYPKTTKPEVAPKHTKSPLERLHKLFE</sequence>
<dbReference type="EMBL" id="AYYN01000140">
    <property type="protein sequence ID" value="KRM73500.1"/>
    <property type="molecule type" value="Genomic_DNA"/>
</dbReference>
<accession>A0A0R2BC91</accession>
<dbReference type="Pfam" id="PF07997">
    <property type="entry name" value="DUF1694"/>
    <property type="match status" value="1"/>
</dbReference>
<feature type="region of interest" description="Disordered" evidence="1">
    <location>
        <begin position="131"/>
        <end position="154"/>
    </location>
</feature>
<evidence type="ECO:0000256" key="1">
    <source>
        <dbReference type="SAM" id="MobiDB-lite"/>
    </source>
</evidence>
<feature type="region of interest" description="Disordered" evidence="1">
    <location>
        <begin position="1"/>
        <end position="23"/>
    </location>
</feature>
<dbReference type="AlphaFoldDB" id="A0A0R2BC91"/>
<comment type="caution">
    <text evidence="2">The sequence shown here is derived from an EMBL/GenBank/DDBJ whole genome shotgun (WGS) entry which is preliminary data.</text>
</comment>
<name>A0A0R2BC91_9LACO</name>
<feature type="compositionally biased region" description="Polar residues" evidence="1">
    <location>
        <begin position="1"/>
        <end position="11"/>
    </location>
</feature>
<dbReference type="PIRSF" id="PIRSF034303">
    <property type="entry name" value="DUF1694"/>
    <property type="match status" value="1"/>
</dbReference>
<dbReference type="InterPro" id="IPR012543">
    <property type="entry name" value="DUF1694"/>
</dbReference>
<proteinExistence type="predicted"/>
<reference evidence="2 3" key="1">
    <citation type="journal article" date="2015" name="Genome Announc.">
        <title>Expanding the biotechnology potential of lactobacilli through comparative genomics of 213 strains and associated genera.</title>
        <authorList>
            <person name="Sun Z."/>
            <person name="Harris H.M."/>
            <person name="McCann A."/>
            <person name="Guo C."/>
            <person name="Argimon S."/>
            <person name="Zhang W."/>
            <person name="Yang X."/>
            <person name="Jeffery I.B."/>
            <person name="Cooney J.C."/>
            <person name="Kagawa T.F."/>
            <person name="Liu W."/>
            <person name="Song Y."/>
            <person name="Salvetti E."/>
            <person name="Wrobel A."/>
            <person name="Rasinkangas P."/>
            <person name="Parkhill J."/>
            <person name="Rea M.C."/>
            <person name="O'Sullivan O."/>
            <person name="Ritari J."/>
            <person name="Douillard F.P."/>
            <person name="Paul Ross R."/>
            <person name="Yang R."/>
            <person name="Briner A.E."/>
            <person name="Felis G.E."/>
            <person name="de Vos W.M."/>
            <person name="Barrangou R."/>
            <person name="Klaenhammer T.R."/>
            <person name="Caufield P.W."/>
            <person name="Cui Y."/>
            <person name="Zhang H."/>
            <person name="O'Toole P.W."/>
        </authorList>
    </citation>
    <scope>NUCLEOTIDE SEQUENCE [LARGE SCALE GENOMIC DNA]</scope>
    <source>
        <strain evidence="2 3">DSM 20452</strain>
    </source>
</reference>
<dbReference type="PATRIC" id="fig|1423772.3.peg.836"/>